<reference evidence="9" key="1">
    <citation type="submission" date="2020-10" db="EMBL/GenBank/DDBJ databases">
        <title>Unveiling of a novel bifunctional photoreceptor, Dualchrome1, isolated from a cosmopolitan green alga.</title>
        <authorList>
            <person name="Suzuki S."/>
            <person name="Kawachi M."/>
        </authorList>
    </citation>
    <scope>NUCLEOTIDE SEQUENCE</scope>
    <source>
        <strain evidence="9">NIES 2893</strain>
    </source>
</reference>
<evidence type="ECO:0000256" key="5">
    <source>
        <dbReference type="ARBA" id="ARBA00022898"/>
    </source>
</evidence>
<dbReference type="NCBIfam" id="TIGR01265">
    <property type="entry name" value="tyr_nico_aTase"/>
    <property type="match status" value="1"/>
</dbReference>
<evidence type="ECO:0000256" key="7">
    <source>
        <dbReference type="PIRSR" id="PIRSR000517-1"/>
    </source>
</evidence>
<dbReference type="InterPro" id="IPR005958">
    <property type="entry name" value="TyrNic_aminoTrfase"/>
</dbReference>
<dbReference type="PANTHER" id="PTHR45744:SF2">
    <property type="entry name" value="TYROSINE AMINOTRANSFERASE"/>
    <property type="match status" value="1"/>
</dbReference>
<dbReference type="GO" id="GO:0030170">
    <property type="term" value="F:pyridoxal phosphate binding"/>
    <property type="evidence" value="ECO:0007669"/>
    <property type="project" value="InterPro"/>
</dbReference>
<accession>A0A830H8Y2</accession>
<comment type="caution">
    <text evidence="9">The sequence shown here is derived from an EMBL/GenBank/DDBJ whole genome shotgun (WGS) entry which is preliminary data.</text>
</comment>
<dbReference type="InterPro" id="IPR015421">
    <property type="entry name" value="PyrdxlP-dep_Trfase_major"/>
</dbReference>
<protein>
    <submittedName>
        <fullName evidence="9">Aminotransferase class I and II</fullName>
    </submittedName>
</protein>
<comment type="cofactor">
    <cofactor evidence="1 6 7">
        <name>pyridoxal 5'-phosphate</name>
        <dbReference type="ChEBI" id="CHEBI:597326"/>
    </cofactor>
</comment>
<dbReference type="InterPro" id="IPR004839">
    <property type="entry name" value="Aminotransferase_I/II_large"/>
</dbReference>
<dbReference type="AlphaFoldDB" id="A0A830H8Y2"/>
<evidence type="ECO:0000313" key="9">
    <source>
        <dbReference type="EMBL" id="GHP02460.1"/>
    </source>
</evidence>
<organism evidence="9 10">
    <name type="scientific">Pycnococcus provasolii</name>
    <dbReference type="NCBI Taxonomy" id="41880"/>
    <lineage>
        <taxon>Eukaryota</taxon>
        <taxon>Viridiplantae</taxon>
        <taxon>Chlorophyta</taxon>
        <taxon>Pseudoscourfieldiophyceae</taxon>
        <taxon>Pseudoscourfieldiales</taxon>
        <taxon>Pycnococcaceae</taxon>
        <taxon>Pycnococcus</taxon>
    </lineage>
</organism>
<feature type="modified residue" description="N6-(pyridoxal phosphate)lysine" evidence="7">
    <location>
        <position position="304"/>
    </location>
</feature>
<gene>
    <name evidence="9" type="ORF">PPROV_000121700</name>
</gene>
<keyword evidence="5 6" id="KW-0663">Pyridoxal phosphate</keyword>
<dbReference type="Proteomes" id="UP000660262">
    <property type="component" value="Unassembled WGS sequence"/>
</dbReference>
<dbReference type="InterPro" id="IPR015422">
    <property type="entry name" value="PyrdxlP-dep_Trfase_small"/>
</dbReference>
<dbReference type="PANTHER" id="PTHR45744">
    <property type="entry name" value="TYROSINE AMINOTRANSFERASE"/>
    <property type="match status" value="1"/>
</dbReference>
<keyword evidence="3 9" id="KW-0032">Aminotransferase</keyword>
<name>A0A830H8Y2_9CHLO</name>
<dbReference type="Gene3D" id="3.40.640.10">
    <property type="entry name" value="Type I PLP-dependent aspartate aminotransferase-like (Major domain)"/>
    <property type="match status" value="1"/>
</dbReference>
<proteinExistence type="inferred from homology"/>
<sequence>MSRPENASGVRLRANSFDGVSVARPRFTDFTGALAPTPAPSSSIAASALFSSAGGPPGGNEAEYNVIDEKSPYARLRAPINVLAATNPIRAITDALPTPTNEMYAHKTISLAVGDPTAAGLTPPEKLTRALRDTERHGYPPSVGHTDCRAAVAAHINANTEDVMLTAGCSQALEHAIRSLASQGSSVLIPSPGFPLYETLCKLHGVQAKRYPLHALQNFMPDLNAWRRLVDDTTVAVVVCNPGNPTGHVSTRTELTQMANAAAELGLVVLADEVYSSLAFARPFVPMASVSERAPVLSLGAISKNLYAPGWRLGWIAVHDRAGILEMSGVRRALLNLCQVSLGPCSLVQGAVARYFTDAQVAGSEAQRCAESHIADACSTLAKRAAAASRHATEAGTAGGGAPLFEPPAPPAGAMYLWLRLAPGTCRSLKIGKDDDAVDDEVAFVSEVLRECAVVMLPGSCFSAPGHVRISTVASEDALSEAFHRIELWCASLRGDAPMDAA</sequence>
<evidence type="ECO:0000256" key="6">
    <source>
        <dbReference type="PIRNR" id="PIRNR000517"/>
    </source>
</evidence>
<keyword evidence="10" id="KW-1185">Reference proteome</keyword>
<evidence type="ECO:0000313" key="10">
    <source>
        <dbReference type="Proteomes" id="UP000660262"/>
    </source>
</evidence>
<dbReference type="CDD" id="cd00609">
    <property type="entry name" value="AAT_like"/>
    <property type="match status" value="1"/>
</dbReference>
<evidence type="ECO:0000256" key="4">
    <source>
        <dbReference type="ARBA" id="ARBA00022679"/>
    </source>
</evidence>
<dbReference type="SUPFAM" id="SSF53383">
    <property type="entry name" value="PLP-dependent transferases"/>
    <property type="match status" value="1"/>
</dbReference>
<dbReference type="EMBL" id="BNJQ01000003">
    <property type="protein sequence ID" value="GHP02460.1"/>
    <property type="molecule type" value="Genomic_DNA"/>
</dbReference>
<dbReference type="OrthoDB" id="7042322at2759"/>
<evidence type="ECO:0000256" key="3">
    <source>
        <dbReference type="ARBA" id="ARBA00022576"/>
    </source>
</evidence>
<dbReference type="Pfam" id="PF00155">
    <property type="entry name" value="Aminotran_1_2"/>
    <property type="match status" value="1"/>
</dbReference>
<feature type="domain" description="Aminotransferase class I/classII large" evidence="8">
    <location>
        <begin position="108"/>
        <end position="486"/>
    </location>
</feature>
<comment type="similarity">
    <text evidence="2 6">Belongs to the class-I pyridoxal-phosphate-dependent aminotransferase family.</text>
</comment>
<dbReference type="GO" id="GO:0004838">
    <property type="term" value="F:L-tyrosine-2-oxoglutarate transaminase activity"/>
    <property type="evidence" value="ECO:0007669"/>
    <property type="project" value="TreeGrafter"/>
</dbReference>
<evidence type="ECO:0000259" key="8">
    <source>
        <dbReference type="Pfam" id="PF00155"/>
    </source>
</evidence>
<dbReference type="InterPro" id="IPR015424">
    <property type="entry name" value="PyrdxlP-dep_Trfase"/>
</dbReference>
<keyword evidence="4 9" id="KW-0808">Transferase</keyword>
<dbReference type="GO" id="GO:0006572">
    <property type="term" value="P:L-tyrosine catabolic process"/>
    <property type="evidence" value="ECO:0007669"/>
    <property type="project" value="TreeGrafter"/>
</dbReference>
<evidence type="ECO:0000256" key="1">
    <source>
        <dbReference type="ARBA" id="ARBA00001933"/>
    </source>
</evidence>
<dbReference type="Gene3D" id="3.90.1150.10">
    <property type="entry name" value="Aspartate Aminotransferase, domain 1"/>
    <property type="match status" value="1"/>
</dbReference>
<evidence type="ECO:0000256" key="2">
    <source>
        <dbReference type="ARBA" id="ARBA00007441"/>
    </source>
</evidence>
<dbReference type="PIRSF" id="PIRSF000517">
    <property type="entry name" value="Tyr_transaminase"/>
    <property type="match status" value="1"/>
</dbReference>